<reference evidence="4 5" key="1">
    <citation type="submission" date="2018-03" db="EMBL/GenBank/DDBJ databases">
        <title>Genomic Encyclopedia of Archaeal and Bacterial Type Strains, Phase II (KMG-II): from individual species to whole genera.</title>
        <authorList>
            <person name="Goeker M."/>
        </authorList>
    </citation>
    <scope>NUCLEOTIDE SEQUENCE [LARGE SCALE GENOMIC DNA]</scope>
    <source>
        <strain evidence="4 5">DSM 25027</strain>
    </source>
</reference>
<proteinExistence type="inferred from homology"/>
<dbReference type="Pfam" id="PF08327">
    <property type="entry name" value="AHSA1"/>
    <property type="match status" value="1"/>
</dbReference>
<dbReference type="AlphaFoldDB" id="A0A2T0MFC5"/>
<keyword evidence="2" id="KW-0812">Transmembrane</keyword>
<dbReference type="Gene3D" id="3.30.530.20">
    <property type="match status" value="1"/>
</dbReference>
<evidence type="ECO:0000313" key="5">
    <source>
        <dbReference type="Proteomes" id="UP000237640"/>
    </source>
</evidence>
<sequence length="180" mass="20538">MLATILISIGTGLLTATIVLIIVLPKKVQYIETINVNATVEKVYDAIRYQERLMNWSAWPSETNSLCAVKNVDGQIGAQTVFLNRKGKQFGYQEITHLVPNEKVSFFLKSDVVPFEEDVRLHFILKPLHGQHTQVNLWFDETLKKPQFLIAYIGGITKWVHKMHLKDLAGLKKFVESDSQ</sequence>
<keyword evidence="2" id="KW-1133">Transmembrane helix</keyword>
<name>A0A2T0MFC5_9FLAO</name>
<comment type="caution">
    <text evidence="4">The sequence shown here is derived from an EMBL/GenBank/DDBJ whole genome shotgun (WGS) entry which is preliminary data.</text>
</comment>
<dbReference type="InterPro" id="IPR013538">
    <property type="entry name" value="ASHA1/2-like_C"/>
</dbReference>
<evidence type="ECO:0000256" key="2">
    <source>
        <dbReference type="SAM" id="Phobius"/>
    </source>
</evidence>
<dbReference type="Proteomes" id="UP000237640">
    <property type="component" value="Unassembled WGS sequence"/>
</dbReference>
<evidence type="ECO:0000259" key="3">
    <source>
        <dbReference type="Pfam" id="PF08327"/>
    </source>
</evidence>
<evidence type="ECO:0000256" key="1">
    <source>
        <dbReference type="ARBA" id="ARBA00006817"/>
    </source>
</evidence>
<evidence type="ECO:0000313" key="4">
    <source>
        <dbReference type="EMBL" id="PRX56279.1"/>
    </source>
</evidence>
<comment type="similarity">
    <text evidence="1">Belongs to the AHA1 family.</text>
</comment>
<dbReference type="OrthoDB" id="9807923at2"/>
<feature type="domain" description="Activator of Hsp90 ATPase homologue 1/2-like C-terminal" evidence="3">
    <location>
        <begin position="37"/>
        <end position="139"/>
    </location>
</feature>
<dbReference type="SUPFAM" id="SSF55961">
    <property type="entry name" value="Bet v1-like"/>
    <property type="match status" value="1"/>
</dbReference>
<feature type="transmembrane region" description="Helical" evidence="2">
    <location>
        <begin position="6"/>
        <end position="24"/>
    </location>
</feature>
<dbReference type="InterPro" id="IPR023393">
    <property type="entry name" value="START-like_dom_sf"/>
</dbReference>
<accession>A0A2T0MFC5</accession>
<dbReference type="RefSeq" id="WP_106143271.1">
    <property type="nucleotide sequence ID" value="NZ_PVYX01000001.1"/>
</dbReference>
<keyword evidence="2" id="KW-0472">Membrane</keyword>
<keyword evidence="5" id="KW-1185">Reference proteome</keyword>
<gene>
    <name evidence="4" type="ORF">CLV81_0274</name>
</gene>
<dbReference type="EMBL" id="PVYX01000001">
    <property type="protein sequence ID" value="PRX56279.1"/>
    <property type="molecule type" value="Genomic_DNA"/>
</dbReference>
<organism evidence="4 5">
    <name type="scientific">Flagellimonas meridianipacifica</name>
    <dbReference type="NCBI Taxonomy" id="1080225"/>
    <lineage>
        <taxon>Bacteria</taxon>
        <taxon>Pseudomonadati</taxon>
        <taxon>Bacteroidota</taxon>
        <taxon>Flavobacteriia</taxon>
        <taxon>Flavobacteriales</taxon>
        <taxon>Flavobacteriaceae</taxon>
        <taxon>Flagellimonas</taxon>
    </lineage>
</organism>
<protein>
    <submittedName>
        <fullName evidence="4">Activator of Hsp90 ATPase-like protein</fullName>
    </submittedName>
</protein>